<dbReference type="AlphaFoldDB" id="A0AB39L3F0"/>
<organism evidence="5">
    <name type="scientific">Sinomonas puerhi</name>
    <dbReference type="NCBI Taxonomy" id="3238584"/>
    <lineage>
        <taxon>Bacteria</taxon>
        <taxon>Bacillati</taxon>
        <taxon>Actinomycetota</taxon>
        <taxon>Actinomycetes</taxon>
        <taxon>Micrococcales</taxon>
        <taxon>Micrococcaceae</taxon>
        <taxon>Sinomonas</taxon>
    </lineage>
</organism>
<dbReference type="SUPFAM" id="SSF47413">
    <property type="entry name" value="lambda repressor-like DNA-binding domains"/>
    <property type="match status" value="1"/>
</dbReference>
<dbReference type="InterPro" id="IPR010982">
    <property type="entry name" value="Lambda_DNA-bd_dom_sf"/>
</dbReference>
<dbReference type="KEGG" id="spue:AB5L97_16560"/>
<dbReference type="InterPro" id="IPR000843">
    <property type="entry name" value="HTH_LacI"/>
</dbReference>
<dbReference type="PANTHER" id="PTHR30146:SF109">
    <property type="entry name" value="HTH-TYPE TRANSCRIPTIONAL REGULATOR GALS"/>
    <property type="match status" value="1"/>
</dbReference>
<gene>
    <name evidence="5" type="ORF">AB5L97_16560</name>
</gene>
<accession>A0AB39L3F0</accession>
<name>A0AB39L3F0_9MICC</name>
<reference evidence="5" key="1">
    <citation type="submission" date="2024-07" db="EMBL/GenBank/DDBJ databases">
        <authorList>
            <person name="fu j."/>
        </authorList>
    </citation>
    <scope>NUCLEOTIDE SEQUENCE</scope>
    <source>
        <strain evidence="5">P10A9</strain>
    </source>
</reference>
<evidence type="ECO:0000313" key="5">
    <source>
        <dbReference type="EMBL" id="XDP44860.1"/>
    </source>
</evidence>
<dbReference type="EMBL" id="CP163302">
    <property type="protein sequence ID" value="XDP44860.1"/>
    <property type="molecule type" value="Genomic_DNA"/>
</dbReference>
<dbReference type="PROSITE" id="PS50932">
    <property type="entry name" value="HTH_LACI_2"/>
    <property type="match status" value="1"/>
</dbReference>
<dbReference type="Pfam" id="PF13377">
    <property type="entry name" value="Peripla_BP_3"/>
    <property type="match status" value="1"/>
</dbReference>
<keyword evidence="2 5" id="KW-0238">DNA-binding</keyword>
<dbReference type="Gene3D" id="1.10.260.40">
    <property type="entry name" value="lambda repressor-like DNA-binding domains"/>
    <property type="match status" value="1"/>
</dbReference>
<evidence type="ECO:0000256" key="1">
    <source>
        <dbReference type="ARBA" id="ARBA00023015"/>
    </source>
</evidence>
<dbReference type="InterPro" id="IPR028082">
    <property type="entry name" value="Peripla_BP_I"/>
</dbReference>
<feature type="domain" description="HTH lacI-type" evidence="4">
    <location>
        <begin position="18"/>
        <end position="72"/>
    </location>
</feature>
<proteinExistence type="predicted"/>
<dbReference type="GO" id="GO:0003700">
    <property type="term" value="F:DNA-binding transcription factor activity"/>
    <property type="evidence" value="ECO:0007669"/>
    <property type="project" value="TreeGrafter"/>
</dbReference>
<dbReference type="Gene3D" id="3.40.50.2300">
    <property type="match status" value="2"/>
</dbReference>
<keyword evidence="1" id="KW-0805">Transcription regulation</keyword>
<evidence type="ECO:0000256" key="3">
    <source>
        <dbReference type="ARBA" id="ARBA00023163"/>
    </source>
</evidence>
<dbReference type="Pfam" id="PF00356">
    <property type="entry name" value="LacI"/>
    <property type="match status" value="1"/>
</dbReference>
<dbReference type="GO" id="GO:0000976">
    <property type="term" value="F:transcription cis-regulatory region binding"/>
    <property type="evidence" value="ECO:0007669"/>
    <property type="project" value="TreeGrafter"/>
</dbReference>
<dbReference type="RefSeq" id="WP_369045473.1">
    <property type="nucleotide sequence ID" value="NZ_CP163302.1"/>
</dbReference>
<dbReference type="InterPro" id="IPR046335">
    <property type="entry name" value="LacI/GalR-like_sensor"/>
</dbReference>
<sequence length="351" mass="37497">MPRDAETPGAAVGSPLAVRMDDVAERARVSRATVSRVLMGTARVSEATQVRVLDAMRELGYVPNTIAQGLAARRTDLVGLLLRDPRNPAYGLLHAEVQTEAARHGLQLISVVPTPTEGVEDELAGLRRLLGLRVGGLMVSTGVIRAADLEPFLDAVPVVSVGRIEEHPGIYGVSYDEDTNAAIVAGRVAEAGHRSVAVIIPDIRVSTAENRRGLGMAADLEGRGLDVHRVEANSFGTNVDGYDDVVSLVRAGSITAALFPSDWRALGFLDRADAEGLRVPEDMSVTGIDGVMPGIERMGLTSLRIPVREVAVRGVEVLDRMVRDRGSVEIRHERFPGTFLPGRTLGAPPPH</sequence>
<dbReference type="PROSITE" id="PS00356">
    <property type="entry name" value="HTH_LACI_1"/>
    <property type="match status" value="1"/>
</dbReference>
<evidence type="ECO:0000256" key="2">
    <source>
        <dbReference type="ARBA" id="ARBA00023125"/>
    </source>
</evidence>
<dbReference type="CDD" id="cd01392">
    <property type="entry name" value="HTH_LacI"/>
    <property type="match status" value="1"/>
</dbReference>
<keyword evidence="3" id="KW-0804">Transcription</keyword>
<evidence type="ECO:0000259" key="4">
    <source>
        <dbReference type="PROSITE" id="PS50932"/>
    </source>
</evidence>
<dbReference type="PANTHER" id="PTHR30146">
    <property type="entry name" value="LACI-RELATED TRANSCRIPTIONAL REPRESSOR"/>
    <property type="match status" value="1"/>
</dbReference>
<protein>
    <submittedName>
        <fullName evidence="5">LacI family DNA-binding transcriptional regulator</fullName>
    </submittedName>
</protein>
<dbReference type="SUPFAM" id="SSF53822">
    <property type="entry name" value="Periplasmic binding protein-like I"/>
    <property type="match status" value="1"/>
</dbReference>
<dbReference type="SMART" id="SM00354">
    <property type="entry name" value="HTH_LACI"/>
    <property type="match status" value="1"/>
</dbReference>